<dbReference type="Proteomes" id="UP001367771">
    <property type="component" value="Unassembled WGS sequence"/>
</dbReference>
<sequence length="643" mass="68031">MAASSLLLLGGCGGGSGSGSTASTSETAAGSSGVVVVPAATPTPTPTATPTPTPAATPTPTPAPTPTPTPTPAPTPTPSPTPTPTPTASNPNTLVLGAATAFGQQTWDFSILQTAKTLGVAQVRDGVAWTEIEKSPGVYQFTSPKVSWIDNVIDGGFPVTLLFDNTNSLYDSGYTPYTDAGRAAYAKMIVATLDHFPRVKAIEVGNEYNAFNFVTGPVFNDGYPARQKYYYDMLKAVYTAVKATHPDVKVLGGAALAIPVGYFKTLFALGGLNYMDGIVVHPYTTNPEQLDKQLTVLRNAMGSSAKPIHMTEFAQELDSIPDTADYLVKSVAVMASAGVAEADWYALRQQGSASNIWYKNVALASFAGAVLPPGQGYQVMATQVLTQGAGKRIATDPFVYAYQFGDKAMVIWGDPRSLTVSANAKYYNSQGVAIAKPATLDQNSPTIIVSDTPLVYGSNVTLGSTQLVADSYDQFDFTNSLDGSTKFEGPWSYFAYGVRSQAYTQAYTQGGGEIASSDWMPYIGIDWLRPFNINANTVSPVDYNTGGSPDAYKAILRYTSPYDGTFNIVGAFDVNANSADGIDVGVVVNAKTVYTTMFKGHSDLSLKGITLKQGDVVTFVIGPNQNATGTDTTQYRLKLYRAS</sequence>
<dbReference type="PANTHER" id="PTHR12631:SF10">
    <property type="entry name" value="BETA-XYLOSIDASE-LIKE PROTEIN-RELATED"/>
    <property type="match status" value="1"/>
</dbReference>
<accession>A0ABU8H4D7</accession>
<gene>
    <name evidence="2" type="ORF">V8201_12205</name>
</gene>
<evidence type="ECO:0000313" key="3">
    <source>
        <dbReference type="Proteomes" id="UP001367771"/>
    </source>
</evidence>
<dbReference type="InterPro" id="IPR051923">
    <property type="entry name" value="Glycosyl_Hydrolase_39"/>
</dbReference>
<comment type="caution">
    <text evidence="2">The sequence shown here is derived from an EMBL/GenBank/DDBJ whole genome shotgun (WGS) entry which is preliminary data.</text>
</comment>
<proteinExistence type="predicted"/>
<reference evidence="2 3" key="1">
    <citation type="journal article" date="2013" name="Int. J. Syst. Evol. Microbiol.">
        <title>Sphingomonas kyungheensis sp. nov., a bacterium with ginsenoside-converting activity isolated from soil of a ginseng field.</title>
        <authorList>
            <person name="Son H.M."/>
            <person name="Yang J.E."/>
            <person name="Park Y."/>
            <person name="Han C.K."/>
            <person name="Kim S.G."/>
            <person name="Kook M."/>
            <person name="Yi T.H."/>
        </authorList>
    </citation>
    <scope>NUCLEOTIDE SEQUENCE [LARGE SCALE GENOMIC DNA]</scope>
    <source>
        <strain evidence="2 3">LMG 26582</strain>
    </source>
</reference>
<feature type="compositionally biased region" description="Pro residues" evidence="1">
    <location>
        <begin position="41"/>
        <end position="85"/>
    </location>
</feature>
<organism evidence="2 3">
    <name type="scientific">Sphingomonas kyungheensis</name>
    <dbReference type="NCBI Taxonomy" id="1069987"/>
    <lineage>
        <taxon>Bacteria</taxon>
        <taxon>Pseudomonadati</taxon>
        <taxon>Pseudomonadota</taxon>
        <taxon>Alphaproteobacteria</taxon>
        <taxon>Sphingomonadales</taxon>
        <taxon>Sphingomonadaceae</taxon>
        <taxon>Sphingomonas</taxon>
    </lineage>
</organism>
<name>A0ABU8H4D7_9SPHN</name>
<dbReference type="EMBL" id="JBBBDM010000005">
    <property type="protein sequence ID" value="MEI5687843.1"/>
    <property type="molecule type" value="Genomic_DNA"/>
</dbReference>
<evidence type="ECO:0000256" key="1">
    <source>
        <dbReference type="SAM" id="MobiDB-lite"/>
    </source>
</evidence>
<dbReference type="RefSeq" id="WP_336545463.1">
    <property type="nucleotide sequence ID" value="NZ_JBBBDM010000005.1"/>
</dbReference>
<protein>
    <recommendedName>
        <fullName evidence="4">Asl1-like glycosyl hydrolase catalytic domain-containing protein</fullName>
    </recommendedName>
</protein>
<evidence type="ECO:0008006" key="4">
    <source>
        <dbReference type="Google" id="ProtNLM"/>
    </source>
</evidence>
<feature type="region of interest" description="Disordered" evidence="1">
    <location>
        <begin position="1"/>
        <end position="92"/>
    </location>
</feature>
<dbReference type="PANTHER" id="PTHR12631">
    <property type="entry name" value="ALPHA-L-IDURONIDASE"/>
    <property type="match status" value="1"/>
</dbReference>
<feature type="compositionally biased region" description="Low complexity" evidence="1">
    <location>
        <begin position="19"/>
        <end position="40"/>
    </location>
</feature>
<dbReference type="InterPro" id="IPR017853">
    <property type="entry name" value="GH"/>
</dbReference>
<evidence type="ECO:0000313" key="2">
    <source>
        <dbReference type="EMBL" id="MEI5687843.1"/>
    </source>
</evidence>
<keyword evidence="3" id="KW-1185">Reference proteome</keyword>
<dbReference type="SUPFAM" id="SSF51445">
    <property type="entry name" value="(Trans)glycosidases"/>
    <property type="match status" value="1"/>
</dbReference>
<dbReference type="Gene3D" id="3.20.20.80">
    <property type="entry name" value="Glycosidases"/>
    <property type="match status" value="1"/>
</dbReference>